<feature type="signal peptide" evidence="2">
    <location>
        <begin position="1"/>
        <end position="27"/>
    </location>
</feature>
<evidence type="ECO:0000313" key="4">
    <source>
        <dbReference type="Proteomes" id="UP001596298"/>
    </source>
</evidence>
<keyword evidence="4" id="KW-1185">Reference proteome</keyword>
<evidence type="ECO:0000256" key="1">
    <source>
        <dbReference type="SAM" id="MobiDB-lite"/>
    </source>
</evidence>
<evidence type="ECO:0000256" key="2">
    <source>
        <dbReference type="SAM" id="SignalP"/>
    </source>
</evidence>
<protein>
    <recommendedName>
        <fullName evidence="5">DUF1795 domain-containing protein</fullName>
    </recommendedName>
</protein>
<feature type="region of interest" description="Disordered" evidence="1">
    <location>
        <begin position="26"/>
        <end position="56"/>
    </location>
</feature>
<dbReference type="EMBL" id="JBHSWH010000001">
    <property type="protein sequence ID" value="MFC6708039.1"/>
    <property type="molecule type" value="Genomic_DNA"/>
</dbReference>
<dbReference type="RefSeq" id="WP_382404703.1">
    <property type="nucleotide sequence ID" value="NZ_JBHSWH010000001.1"/>
</dbReference>
<evidence type="ECO:0008006" key="5">
    <source>
        <dbReference type="Google" id="ProtNLM"/>
    </source>
</evidence>
<feature type="chain" id="PRO_5045496853" description="DUF1795 domain-containing protein" evidence="2">
    <location>
        <begin position="28"/>
        <end position="207"/>
    </location>
</feature>
<reference evidence="4" key="1">
    <citation type="journal article" date="2019" name="Int. J. Syst. Evol. Microbiol.">
        <title>The Global Catalogue of Microorganisms (GCM) 10K type strain sequencing project: providing services to taxonomists for standard genome sequencing and annotation.</title>
        <authorList>
            <consortium name="The Broad Institute Genomics Platform"/>
            <consortium name="The Broad Institute Genome Sequencing Center for Infectious Disease"/>
            <person name="Wu L."/>
            <person name="Ma J."/>
        </authorList>
    </citation>
    <scope>NUCLEOTIDE SEQUENCE [LARGE SCALE GENOMIC DNA]</scope>
    <source>
        <strain evidence="4">CCUG 58127</strain>
    </source>
</reference>
<gene>
    <name evidence="3" type="ORF">ACFQDH_23075</name>
</gene>
<name>A0ABW2AM68_9MICO</name>
<accession>A0ABW2AM68</accession>
<dbReference type="PROSITE" id="PS51257">
    <property type="entry name" value="PROKAR_LIPOPROTEIN"/>
    <property type="match status" value="1"/>
</dbReference>
<keyword evidence="2" id="KW-0732">Signal</keyword>
<proteinExistence type="predicted"/>
<organism evidence="3 4">
    <name type="scientific">Flexivirga alba</name>
    <dbReference type="NCBI Taxonomy" id="702742"/>
    <lineage>
        <taxon>Bacteria</taxon>
        <taxon>Bacillati</taxon>
        <taxon>Actinomycetota</taxon>
        <taxon>Actinomycetes</taxon>
        <taxon>Micrococcales</taxon>
        <taxon>Dermacoccaceae</taxon>
        <taxon>Flexivirga</taxon>
    </lineage>
</organism>
<comment type="caution">
    <text evidence="3">The sequence shown here is derived from an EMBL/GenBank/DDBJ whole genome shotgun (WGS) entry which is preliminary data.</text>
</comment>
<evidence type="ECO:0000313" key="3">
    <source>
        <dbReference type="EMBL" id="MFC6708039.1"/>
    </source>
</evidence>
<sequence>MRRLLVAAAAMGVVLAAAGCGGNSAGAGPSTALPPSATSTGKPIFPASKGPSGASRVTHGPLSIAMPSTFEQQGDAVRQSKSTTVTYASTRREGSQRVAIGVTWSNTKDTKSAKQEAQAFRGQLLDVEHVKDLRMVKVSWPGLRDAYQFAYTDHNVSPGMQTLVLMGSTADGQYVSVTAKAPSALVEPLQVTDICGSLQAGAATSGT</sequence>
<dbReference type="Proteomes" id="UP001596298">
    <property type="component" value="Unassembled WGS sequence"/>
</dbReference>